<feature type="transmembrane region" description="Helical" evidence="5">
    <location>
        <begin position="113"/>
        <end position="134"/>
    </location>
</feature>
<keyword evidence="2 5" id="KW-0812">Transmembrane</keyword>
<feature type="transmembrane region" description="Helical" evidence="5">
    <location>
        <begin position="174"/>
        <end position="192"/>
    </location>
</feature>
<dbReference type="Pfam" id="PF07690">
    <property type="entry name" value="MFS_1"/>
    <property type="match status" value="1"/>
</dbReference>
<evidence type="ECO:0000256" key="2">
    <source>
        <dbReference type="ARBA" id="ARBA00022692"/>
    </source>
</evidence>
<dbReference type="PROSITE" id="PS50850">
    <property type="entry name" value="MFS"/>
    <property type="match status" value="1"/>
</dbReference>
<feature type="transmembrane region" description="Helical" evidence="5">
    <location>
        <begin position="380"/>
        <end position="406"/>
    </location>
</feature>
<dbReference type="PANTHER" id="PTHR23508:SF10">
    <property type="entry name" value="CARBOXYLIC ACID TRANSPORTER PROTEIN HOMOLOG"/>
    <property type="match status" value="1"/>
</dbReference>
<dbReference type="PANTHER" id="PTHR23508">
    <property type="entry name" value="CARBOXYLIC ACID TRANSPORTER PROTEIN HOMOLOG"/>
    <property type="match status" value="1"/>
</dbReference>
<feature type="transmembrane region" description="Helical" evidence="5">
    <location>
        <begin position="345"/>
        <end position="368"/>
    </location>
</feature>
<feature type="domain" description="Major facilitator superfamily (MFS) profile" evidence="6">
    <location>
        <begin position="22"/>
        <end position="434"/>
    </location>
</feature>
<protein>
    <submittedName>
        <fullName evidence="7">AAHS family benzoate transporter-like MFS transporter</fullName>
    </submittedName>
</protein>
<keyword evidence="8" id="KW-1185">Reference proteome</keyword>
<comment type="caution">
    <text evidence="7">The sequence shown here is derived from an EMBL/GenBank/DDBJ whole genome shotgun (WGS) entry which is preliminary data.</text>
</comment>
<dbReference type="CDD" id="cd17365">
    <property type="entry name" value="MFS_PcaK_like"/>
    <property type="match status" value="1"/>
</dbReference>
<sequence length="436" mass="47849">MNKVEIQPFLDNAQFNKFHKKVLFWTAFIIIFDGYDLGIYGTVLPILMKEWHLTPVQAGSLASYGLFGMMFGALIFGTLAARTGLKKAIICCILLFSVFTVLCGFANSPTTFAIFRFIAGLGIGGVMPNVVALMSEYAPKNIRNTLVTTMFSGYAIGGILSVLMGMFLIPNFGWQAVFYVGLLPIILLPLIIKDLPESLSFLVKKGKTDEAQGVLVKLDPQFVPQKDNALVIAQTEINNSSLADLFKNNRLMSTLMFWIAFFMCLLVIYGVSSWLSKLIMTKPEYKDNLSLGLTFLLVYHTGAVFGAILGGRLGDKFDVRKTVIIFFIIATIVIALLGYTSSFLLYVLMFLAGATTSGNQIIMNTLVAQYYPALLRPVGFGWALGVGRVGAIIGPILGGVLVGWKLPFEQNFFAFSLAAAIAAFAIFLVRIENKKE</sequence>
<evidence type="ECO:0000313" key="8">
    <source>
        <dbReference type="Proteomes" id="UP000245489"/>
    </source>
</evidence>
<organism evidence="7 8">
    <name type="scientific">Arcicella aurantiaca</name>
    <dbReference type="NCBI Taxonomy" id="591202"/>
    <lineage>
        <taxon>Bacteria</taxon>
        <taxon>Pseudomonadati</taxon>
        <taxon>Bacteroidota</taxon>
        <taxon>Cytophagia</taxon>
        <taxon>Cytophagales</taxon>
        <taxon>Flectobacillaceae</taxon>
        <taxon>Arcicella</taxon>
    </lineage>
</organism>
<reference evidence="7 8" key="1">
    <citation type="submission" date="2018-05" db="EMBL/GenBank/DDBJ databases">
        <title>Genomic Encyclopedia of Archaeal and Bacterial Type Strains, Phase II (KMG-II): from individual species to whole genera.</title>
        <authorList>
            <person name="Goeker M."/>
        </authorList>
    </citation>
    <scope>NUCLEOTIDE SEQUENCE [LARGE SCALE GENOMIC DNA]</scope>
    <source>
        <strain evidence="7 8">DSM 22214</strain>
    </source>
</reference>
<dbReference type="InterPro" id="IPR005829">
    <property type="entry name" value="Sugar_transporter_CS"/>
</dbReference>
<dbReference type="AlphaFoldDB" id="A0A316DKS5"/>
<dbReference type="InterPro" id="IPR036259">
    <property type="entry name" value="MFS_trans_sf"/>
</dbReference>
<dbReference type="Proteomes" id="UP000245489">
    <property type="component" value="Unassembled WGS sequence"/>
</dbReference>
<feature type="transmembrane region" description="Helical" evidence="5">
    <location>
        <begin position="255"/>
        <end position="276"/>
    </location>
</feature>
<proteinExistence type="predicted"/>
<dbReference type="SUPFAM" id="SSF103473">
    <property type="entry name" value="MFS general substrate transporter"/>
    <property type="match status" value="1"/>
</dbReference>
<evidence type="ECO:0000313" key="7">
    <source>
        <dbReference type="EMBL" id="PWK17313.1"/>
    </source>
</evidence>
<name>A0A316DKS5_9BACT</name>
<dbReference type="InterPro" id="IPR020846">
    <property type="entry name" value="MFS_dom"/>
</dbReference>
<feature type="transmembrane region" description="Helical" evidence="5">
    <location>
        <begin position="22"/>
        <end position="41"/>
    </location>
</feature>
<dbReference type="RefSeq" id="WP_109745069.1">
    <property type="nucleotide sequence ID" value="NZ_QGGO01000036.1"/>
</dbReference>
<dbReference type="GO" id="GO:0046943">
    <property type="term" value="F:carboxylic acid transmembrane transporter activity"/>
    <property type="evidence" value="ECO:0007669"/>
    <property type="project" value="TreeGrafter"/>
</dbReference>
<evidence type="ECO:0000256" key="1">
    <source>
        <dbReference type="ARBA" id="ARBA00004141"/>
    </source>
</evidence>
<dbReference type="InterPro" id="IPR011701">
    <property type="entry name" value="MFS"/>
</dbReference>
<dbReference type="OrthoDB" id="9787026at2"/>
<feature type="transmembrane region" description="Helical" evidence="5">
    <location>
        <begin position="322"/>
        <end position="339"/>
    </location>
</feature>
<dbReference type="EMBL" id="QGGO01000036">
    <property type="protein sequence ID" value="PWK17313.1"/>
    <property type="molecule type" value="Genomic_DNA"/>
</dbReference>
<comment type="subcellular location">
    <subcellularLocation>
        <location evidence="1">Membrane</location>
        <topology evidence="1">Multi-pass membrane protein</topology>
    </subcellularLocation>
</comment>
<feature type="transmembrane region" description="Helical" evidence="5">
    <location>
        <begin position="61"/>
        <end position="81"/>
    </location>
</feature>
<keyword evidence="4 5" id="KW-0472">Membrane</keyword>
<accession>A0A316DKS5</accession>
<feature type="transmembrane region" description="Helical" evidence="5">
    <location>
        <begin position="288"/>
        <end position="310"/>
    </location>
</feature>
<dbReference type="GO" id="GO:0005886">
    <property type="term" value="C:plasma membrane"/>
    <property type="evidence" value="ECO:0007669"/>
    <property type="project" value="TreeGrafter"/>
</dbReference>
<dbReference type="PROSITE" id="PS00217">
    <property type="entry name" value="SUGAR_TRANSPORT_2"/>
    <property type="match status" value="1"/>
</dbReference>
<feature type="transmembrane region" description="Helical" evidence="5">
    <location>
        <begin position="412"/>
        <end position="431"/>
    </location>
</feature>
<gene>
    <name evidence="7" type="ORF">LV89_04414</name>
</gene>
<feature type="transmembrane region" description="Helical" evidence="5">
    <location>
        <begin position="88"/>
        <end position="107"/>
    </location>
</feature>
<evidence type="ECO:0000256" key="4">
    <source>
        <dbReference type="ARBA" id="ARBA00023136"/>
    </source>
</evidence>
<keyword evidence="3 5" id="KW-1133">Transmembrane helix</keyword>
<dbReference type="Gene3D" id="1.20.1250.20">
    <property type="entry name" value="MFS general substrate transporter like domains"/>
    <property type="match status" value="2"/>
</dbReference>
<feature type="transmembrane region" description="Helical" evidence="5">
    <location>
        <begin position="146"/>
        <end position="168"/>
    </location>
</feature>
<evidence type="ECO:0000256" key="5">
    <source>
        <dbReference type="SAM" id="Phobius"/>
    </source>
</evidence>
<evidence type="ECO:0000259" key="6">
    <source>
        <dbReference type="PROSITE" id="PS50850"/>
    </source>
</evidence>
<evidence type="ECO:0000256" key="3">
    <source>
        <dbReference type="ARBA" id="ARBA00022989"/>
    </source>
</evidence>